<protein>
    <submittedName>
        <fullName evidence="1">Uncharacterized protein</fullName>
    </submittedName>
</protein>
<gene>
    <name evidence="1" type="ORF">QYS48_30185</name>
</gene>
<dbReference type="EMBL" id="CP129970">
    <property type="protein sequence ID" value="WMN07873.1"/>
    <property type="molecule type" value="Genomic_DNA"/>
</dbReference>
<dbReference type="RefSeq" id="WP_308358170.1">
    <property type="nucleotide sequence ID" value="NZ_CP129970.2"/>
</dbReference>
<proteinExistence type="predicted"/>
<evidence type="ECO:0000313" key="2">
    <source>
        <dbReference type="Proteomes" id="UP001244443"/>
    </source>
</evidence>
<keyword evidence="2" id="KW-1185">Reference proteome</keyword>
<dbReference type="Proteomes" id="UP001244443">
    <property type="component" value="Chromosome"/>
</dbReference>
<accession>A0AA51N8C1</accession>
<dbReference type="AlphaFoldDB" id="A0AA51N8C1"/>
<name>A0AA51N8C1_9BACT</name>
<sequence length="296" mass="34716">MRNFIRTFILSITLGLGLTEVNASPQMPDYLIFEGDTIAFYRLILEEYFNAQNRENEGDLFGLKFRAGSSTSCWRGYQAIYELSNDSLFLRHITSCRELQSESGIDVNQSNLRIKKIFGDQLINGKVHLNWFTGDISLPIGDLLRWDGVFYHSFEEERIVSINNGRVTNTTRVMNYIDEPNRLNRRYNDTLSTLLFNELQKANWSNANEFDCSEKYLITIDKNGEIADVVMAEYQTKKEIKEFWDMPEYNYCIRTIKSRLEHLKFDILKRAGKPIEEQVYLEIWVEDNGTLENWTN</sequence>
<evidence type="ECO:0000313" key="1">
    <source>
        <dbReference type="EMBL" id="WMN07873.1"/>
    </source>
</evidence>
<organism evidence="1 2">
    <name type="scientific">Marivirga arenosa</name>
    <dbReference type="NCBI Taxonomy" id="3059076"/>
    <lineage>
        <taxon>Bacteria</taxon>
        <taxon>Pseudomonadati</taxon>
        <taxon>Bacteroidota</taxon>
        <taxon>Cytophagia</taxon>
        <taxon>Cytophagales</taxon>
        <taxon>Marivirgaceae</taxon>
        <taxon>Marivirga</taxon>
    </lineage>
</organism>
<reference evidence="1" key="1">
    <citation type="submission" date="2023-08" db="EMBL/GenBank/DDBJ databases">
        <title>Comparative genomics and taxonomic characterization of three novel marine species of genus Marivirga.</title>
        <authorList>
            <person name="Muhammad N."/>
            <person name="Kim S.-G."/>
        </authorList>
    </citation>
    <scope>NUCLEOTIDE SEQUENCE [LARGE SCALE GENOMIC DNA]</scope>
    <source>
        <strain evidence="1">ABR2-2</strain>
    </source>
</reference>